<dbReference type="GO" id="GO:0005813">
    <property type="term" value="C:centrosome"/>
    <property type="evidence" value="ECO:0007669"/>
    <property type="project" value="TreeGrafter"/>
</dbReference>
<protein>
    <submittedName>
        <fullName evidence="1">CEP78</fullName>
    </submittedName>
</protein>
<evidence type="ECO:0000313" key="2">
    <source>
        <dbReference type="Proteomes" id="UP000593567"/>
    </source>
</evidence>
<dbReference type="OrthoDB" id="78308at2759"/>
<name>A0A7J7KKH9_BUGNE</name>
<organism evidence="1 2">
    <name type="scientific">Bugula neritina</name>
    <name type="common">Brown bryozoan</name>
    <name type="synonym">Sertularia neritina</name>
    <dbReference type="NCBI Taxonomy" id="10212"/>
    <lineage>
        <taxon>Eukaryota</taxon>
        <taxon>Metazoa</taxon>
        <taxon>Spiralia</taxon>
        <taxon>Lophotrochozoa</taxon>
        <taxon>Bryozoa</taxon>
        <taxon>Gymnolaemata</taxon>
        <taxon>Cheilostomatida</taxon>
        <taxon>Flustrina</taxon>
        <taxon>Buguloidea</taxon>
        <taxon>Bugulidae</taxon>
        <taxon>Bugula</taxon>
    </lineage>
</organism>
<proteinExistence type="predicted"/>
<dbReference type="PANTHER" id="PTHR24110">
    <property type="entry name" value="CENTROSOMAL PROTEIN OF 78 KDA"/>
    <property type="match status" value="1"/>
</dbReference>
<dbReference type="InterPro" id="IPR032675">
    <property type="entry name" value="LRR_dom_sf"/>
</dbReference>
<dbReference type="GO" id="GO:0036064">
    <property type="term" value="C:ciliary basal body"/>
    <property type="evidence" value="ECO:0007669"/>
    <property type="project" value="TreeGrafter"/>
</dbReference>
<comment type="caution">
    <text evidence="1">The sequence shown here is derived from an EMBL/GenBank/DDBJ whole genome shotgun (WGS) entry which is preliminary data.</text>
</comment>
<dbReference type="Proteomes" id="UP000593567">
    <property type="component" value="Unassembled WGS sequence"/>
</dbReference>
<dbReference type="SUPFAM" id="SSF52047">
    <property type="entry name" value="RNI-like"/>
    <property type="match status" value="1"/>
</dbReference>
<keyword evidence="2" id="KW-1185">Reference proteome</keyword>
<dbReference type="Gene3D" id="3.80.10.10">
    <property type="entry name" value="Ribonuclease Inhibitor"/>
    <property type="match status" value="1"/>
</dbReference>
<gene>
    <name evidence="1" type="ORF">EB796_002926</name>
</gene>
<dbReference type="GO" id="GO:0044782">
    <property type="term" value="P:cilium organization"/>
    <property type="evidence" value="ECO:0007669"/>
    <property type="project" value="TreeGrafter"/>
</dbReference>
<dbReference type="EMBL" id="VXIV02000359">
    <property type="protein sequence ID" value="KAF6038773.1"/>
    <property type="molecule type" value="Genomic_DNA"/>
</dbReference>
<dbReference type="AlphaFoldDB" id="A0A7J7KKH9"/>
<reference evidence="1" key="1">
    <citation type="submission" date="2020-06" db="EMBL/GenBank/DDBJ databases">
        <title>Draft genome of Bugula neritina, a colonial animal packing powerful symbionts and potential medicines.</title>
        <authorList>
            <person name="Rayko M."/>
        </authorList>
    </citation>
    <scope>NUCLEOTIDE SEQUENCE [LARGE SCALE GENOMIC DNA]</scope>
    <source>
        <strain evidence="1">Kwan_BN1</strain>
    </source>
</reference>
<evidence type="ECO:0000313" key="1">
    <source>
        <dbReference type="EMBL" id="KAF6038773.1"/>
    </source>
</evidence>
<sequence>MLYSHSVLKLFKNRRWYDYYTEPLDLFKMSGIETVYERGQGAYQFDTYYDNLCALQSSVPLTTVKAYLDRNILQINADKIRLSDWPPILKTLRINKSLEKVAIHSYFESLTLSSDSSGGCMQSKRSSHTPSKQKVPAIHSKDLTYQLCKAVKDCLSVSDRLREIELEGLPLRPRDIMLLSKPLELVFHENNGVLSVFCEEIKNASTVNSLNLSGCSLAEGAVEAIAKIVKVRFAEHAVAESCVCFYSD</sequence>
<accession>A0A7J7KKH9</accession>
<dbReference type="PANTHER" id="PTHR24110:SF3">
    <property type="entry name" value="CENTROSOMAL PROTEIN OF 78 KDA"/>
    <property type="match status" value="1"/>
</dbReference>